<dbReference type="EC" id="2.4.99.28" evidence="19"/>
<sequence>MCPLKNKGVAVEKPKRGGMDITFFVLTVTLLGIGLIMLFSASYAYALHYYDDSFHFIKSQLVFAVIGLAGMIIVSYFDYHWLHKLALPLYGLSLVLLVLALFSKPVNDAHRWIWIAGRQFQPSELAKFAIILMFAHMISLNASEMGTFKKGVLPFAIFLVPVVGLIAIEPHLSGTILVVLMAFVMMFIGGTKFRWFALAGGTVGGAGAAYILFSGKVDYAMSRIKIWLDPFSDPSDKGHQTLQSLYAIGSGGLLGQGLGNSRQKYLYVPEPQNDFIFSIVCEELGFIGASLIIIIFALFVWRGFVIAMRARDKFGSMLVLGLSSQIGIQAILNIGVVTNTIPNTGISLPFFSSGGSSLVMLLLQMGVILSVSRYSVYEKT</sequence>
<evidence type="ECO:0000256" key="17">
    <source>
        <dbReference type="ARBA" id="ARBA00041185"/>
    </source>
</evidence>
<dbReference type="AlphaFoldDB" id="A0A1G9VJ57"/>
<evidence type="ECO:0000256" key="22">
    <source>
        <dbReference type="SAM" id="Phobius"/>
    </source>
</evidence>
<accession>A0A1G9VJ57</accession>
<dbReference type="GO" id="GO:0008360">
    <property type="term" value="P:regulation of cell shape"/>
    <property type="evidence" value="ECO:0007669"/>
    <property type="project" value="UniProtKB-KW"/>
</dbReference>
<dbReference type="NCBIfam" id="TIGR02614">
    <property type="entry name" value="ftsW"/>
    <property type="match status" value="1"/>
</dbReference>
<dbReference type="GO" id="GO:0071555">
    <property type="term" value="P:cell wall organization"/>
    <property type="evidence" value="ECO:0007669"/>
    <property type="project" value="UniProtKB-KW"/>
</dbReference>
<comment type="function">
    <text evidence="21">Peptidoglycan polymerase that is essential for cell division.</text>
</comment>
<keyword evidence="8" id="KW-0133">Cell shape</keyword>
<evidence type="ECO:0000256" key="18">
    <source>
        <dbReference type="ARBA" id="ARBA00041418"/>
    </source>
</evidence>
<keyword evidence="11 22" id="KW-0472">Membrane</keyword>
<protein>
    <recommendedName>
        <fullName evidence="17">Probable peptidoglycan glycosyltransferase FtsW</fullName>
        <ecNumber evidence="19">2.4.99.28</ecNumber>
    </recommendedName>
    <alternativeName>
        <fullName evidence="18">Cell division protein FtsW</fullName>
    </alternativeName>
    <alternativeName>
        <fullName evidence="15">Cell wall polymerase</fullName>
    </alternativeName>
    <alternativeName>
        <fullName evidence="14">Peptidoglycan polymerase</fullName>
    </alternativeName>
</protein>
<comment type="catalytic activity">
    <reaction evidence="20">
        <text>[GlcNAc-(1-&gt;4)-Mur2Ac(oyl-L-Ala-gamma-D-Glu-L-Lys-D-Ala-D-Ala)](n)-di-trans,octa-cis-undecaprenyl diphosphate + beta-D-GlcNAc-(1-&gt;4)-Mur2Ac(oyl-L-Ala-gamma-D-Glu-L-Lys-D-Ala-D-Ala)-di-trans,octa-cis-undecaprenyl diphosphate = [GlcNAc-(1-&gt;4)-Mur2Ac(oyl-L-Ala-gamma-D-Glu-L-Lys-D-Ala-D-Ala)](n+1)-di-trans,octa-cis-undecaprenyl diphosphate + di-trans,octa-cis-undecaprenyl diphosphate + H(+)</text>
        <dbReference type="Rhea" id="RHEA:23708"/>
        <dbReference type="Rhea" id="RHEA-COMP:9602"/>
        <dbReference type="Rhea" id="RHEA-COMP:9603"/>
        <dbReference type="ChEBI" id="CHEBI:15378"/>
        <dbReference type="ChEBI" id="CHEBI:58405"/>
        <dbReference type="ChEBI" id="CHEBI:60033"/>
        <dbReference type="ChEBI" id="CHEBI:78435"/>
        <dbReference type="EC" id="2.4.99.28"/>
    </reaction>
</comment>
<proteinExistence type="inferred from homology"/>
<keyword evidence="3" id="KW-1003">Cell membrane</keyword>
<evidence type="ECO:0000256" key="10">
    <source>
        <dbReference type="ARBA" id="ARBA00022989"/>
    </source>
</evidence>
<comment type="pathway">
    <text evidence="2">Cell wall biogenesis; peptidoglycan biosynthesis.</text>
</comment>
<feature type="transmembrane region" description="Helical" evidence="22">
    <location>
        <begin position="61"/>
        <end position="79"/>
    </location>
</feature>
<evidence type="ECO:0000256" key="11">
    <source>
        <dbReference type="ARBA" id="ARBA00023136"/>
    </source>
</evidence>
<keyword evidence="6" id="KW-0808">Transferase</keyword>
<keyword evidence="9" id="KW-0573">Peptidoglycan synthesis</keyword>
<keyword evidence="5" id="KW-0328">Glycosyltransferase</keyword>
<comment type="similarity">
    <text evidence="16">Belongs to the SEDS family. FtsW subfamily.</text>
</comment>
<feature type="transmembrane region" description="Helical" evidence="22">
    <location>
        <begin position="317"/>
        <end position="338"/>
    </location>
</feature>
<evidence type="ECO:0000313" key="24">
    <source>
        <dbReference type="Proteomes" id="UP000199182"/>
    </source>
</evidence>
<keyword evidence="24" id="KW-1185">Reference proteome</keyword>
<evidence type="ECO:0000256" key="1">
    <source>
        <dbReference type="ARBA" id="ARBA00004651"/>
    </source>
</evidence>
<evidence type="ECO:0000256" key="20">
    <source>
        <dbReference type="ARBA" id="ARBA00049902"/>
    </source>
</evidence>
<feature type="transmembrane region" description="Helical" evidence="22">
    <location>
        <begin position="21"/>
        <end position="49"/>
    </location>
</feature>
<evidence type="ECO:0000256" key="15">
    <source>
        <dbReference type="ARBA" id="ARBA00033270"/>
    </source>
</evidence>
<dbReference type="EMBL" id="FNID01000004">
    <property type="protein sequence ID" value="SDM71835.1"/>
    <property type="molecule type" value="Genomic_DNA"/>
</dbReference>
<dbReference type="GO" id="GO:0051301">
    <property type="term" value="P:cell division"/>
    <property type="evidence" value="ECO:0007669"/>
    <property type="project" value="UniProtKB-KW"/>
</dbReference>
<feature type="transmembrane region" description="Helical" evidence="22">
    <location>
        <begin position="195"/>
        <end position="213"/>
    </location>
</feature>
<evidence type="ECO:0000256" key="8">
    <source>
        <dbReference type="ARBA" id="ARBA00022960"/>
    </source>
</evidence>
<gene>
    <name evidence="23" type="ORF">SAMN05192585_10414</name>
</gene>
<evidence type="ECO:0000256" key="14">
    <source>
        <dbReference type="ARBA" id="ARBA00032370"/>
    </source>
</evidence>
<dbReference type="GO" id="GO:0032153">
    <property type="term" value="C:cell division site"/>
    <property type="evidence" value="ECO:0007669"/>
    <property type="project" value="TreeGrafter"/>
</dbReference>
<evidence type="ECO:0000256" key="7">
    <source>
        <dbReference type="ARBA" id="ARBA00022692"/>
    </source>
</evidence>
<dbReference type="GO" id="GO:0009252">
    <property type="term" value="P:peptidoglycan biosynthetic process"/>
    <property type="evidence" value="ECO:0007669"/>
    <property type="project" value="UniProtKB-KW"/>
</dbReference>
<evidence type="ECO:0000256" key="21">
    <source>
        <dbReference type="ARBA" id="ARBA00049966"/>
    </source>
</evidence>
<feature type="transmembrane region" description="Helical" evidence="22">
    <location>
        <begin position="350"/>
        <end position="371"/>
    </location>
</feature>
<evidence type="ECO:0000256" key="16">
    <source>
        <dbReference type="ARBA" id="ARBA00038053"/>
    </source>
</evidence>
<comment type="subcellular location">
    <subcellularLocation>
        <location evidence="1">Cell membrane</location>
        <topology evidence="1">Multi-pass membrane protein</topology>
    </subcellularLocation>
</comment>
<feature type="transmembrane region" description="Helical" evidence="22">
    <location>
        <begin position="284"/>
        <end position="305"/>
    </location>
</feature>
<evidence type="ECO:0000256" key="9">
    <source>
        <dbReference type="ARBA" id="ARBA00022984"/>
    </source>
</evidence>
<dbReference type="Pfam" id="PF01098">
    <property type="entry name" value="FTSW_RODA_SPOVE"/>
    <property type="match status" value="1"/>
</dbReference>
<keyword evidence="4 23" id="KW-0132">Cell division</keyword>
<dbReference type="GO" id="GO:0015648">
    <property type="term" value="F:lipid-linked peptidoglycan transporter activity"/>
    <property type="evidence" value="ECO:0007669"/>
    <property type="project" value="TreeGrafter"/>
</dbReference>
<dbReference type="Proteomes" id="UP000199182">
    <property type="component" value="Unassembled WGS sequence"/>
</dbReference>
<evidence type="ECO:0000256" key="4">
    <source>
        <dbReference type="ARBA" id="ARBA00022618"/>
    </source>
</evidence>
<name>A0A1G9VJ57_9FIRM</name>
<dbReference type="InterPro" id="IPR001182">
    <property type="entry name" value="FtsW/RodA"/>
</dbReference>
<feature type="transmembrane region" description="Helical" evidence="22">
    <location>
        <begin position="155"/>
        <end position="188"/>
    </location>
</feature>
<evidence type="ECO:0000256" key="3">
    <source>
        <dbReference type="ARBA" id="ARBA00022475"/>
    </source>
</evidence>
<evidence type="ECO:0000256" key="12">
    <source>
        <dbReference type="ARBA" id="ARBA00023306"/>
    </source>
</evidence>
<evidence type="ECO:0000256" key="19">
    <source>
        <dbReference type="ARBA" id="ARBA00044770"/>
    </source>
</evidence>
<organism evidence="23 24">
    <name type="scientific">Acetanaerobacterium elongatum</name>
    <dbReference type="NCBI Taxonomy" id="258515"/>
    <lineage>
        <taxon>Bacteria</taxon>
        <taxon>Bacillati</taxon>
        <taxon>Bacillota</taxon>
        <taxon>Clostridia</taxon>
        <taxon>Eubacteriales</taxon>
        <taxon>Oscillospiraceae</taxon>
        <taxon>Acetanaerobacterium</taxon>
    </lineage>
</organism>
<dbReference type="GO" id="GO:0008955">
    <property type="term" value="F:peptidoglycan glycosyltransferase activity"/>
    <property type="evidence" value="ECO:0007669"/>
    <property type="project" value="UniProtKB-EC"/>
</dbReference>
<dbReference type="PANTHER" id="PTHR30474:SF2">
    <property type="entry name" value="PEPTIDOGLYCAN GLYCOSYLTRANSFERASE FTSW-RELATED"/>
    <property type="match status" value="1"/>
</dbReference>
<feature type="transmembrane region" description="Helical" evidence="22">
    <location>
        <begin position="85"/>
        <end position="103"/>
    </location>
</feature>
<reference evidence="23 24" key="1">
    <citation type="submission" date="2016-10" db="EMBL/GenBank/DDBJ databases">
        <authorList>
            <person name="de Groot N.N."/>
        </authorList>
    </citation>
    <scope>NUCLEOTIDE SEQUENCE [LARGE SCALE GENOMIC DNA]</scope>
    <source>
        <strain evidence="23 24">CGMCC 1.5012</strain>
    </source>
</reference>
<evidence type="ECO:0000256" key="2">
    <source>
        <dbReference type="ARBA" id="ARBA00004752"/>
    </source>
</evidence>
<dbReference type="PANTHER" id="PTHR30474">
    <property type="entry name" value="CELL CYCLE PROTEIN"/>
    <property type="match status" value="1"/>
</dbReference>
<evidence type="ECO:0000256" key="5">
    <source>
        <dbReference type="ARBA" id="ARBA00022676"/>
    </source>
</evidence>
<evidence type="ECO:0000256" key="13">
    <source>
        <dbReference type="ARBA" id="ARBA00023316"/>
    </source>
</evidence>
<keyword evidence="10 22" id="KW-1133">Transmembrane helix</keyword>
<dbReference type="GO" id="GO:0005886">
    <property type="term" value="C:plasma membrane"/>
    <property type="evidence" value="ECO:0007669"/>
    <property type="project" value="UniProtKB-SubCell"/>
</dbReference>
<dbReference type="InterPro" id="IPR013437">
    <property type="entry name" value="FtsW"/>
</dbReference>
<evidence type="ECO:0000256" key="6">
    <source>
        <dbReference type="ARBA" id="ARBA00022679"/>
    </source>
</evidence>
<keyword evidence="13" id="KW-0961">Cell wall biogenesis/degradation</keyword>
<keyword evidence="12" id="KW-0131">Cell cycle</keyword>
<keyword evidence="7 22" id="KW-0812">Transmembrane</keyword>
<evidence type="ECO:0000313" key="23">
    <source>
        <dbReference type="EMBL" id="SDM71835.1"/>
    </source>
</evidence>
<dbReference type="STRING" id="258515.SAMN05192585_10414"/>